<comment type="caution">
    <text evidence="1">The sequence shown here is derived from an EMBL/GenBank/DDBJ whole genome shotgun (WGS) entry which is preliminary data.</text>
</comment>
<evidence type="ECO:0000313" key="2">
    <source>
        <dbReference type="Proteomes" id="UP001311915"/>
    </source>
</evidence>
<sequence length="156" mass="18190">MGYHLDRTSTDNLQSKLSGWKTNFLNMAGRTTLVKSSLSHMETHVMQYIRLPCSISKAIDRIQRNFVWGTTDVRKKLHMIKWDIVIKDRNSGGLGVQISRTRNEALLTKLAWRLFKSPHDLWASLLLNKYTRSTDLFTHHRHLKTVSRSWKNITQG</sequence>
<gene>
    <name evidence="1" type="ORF">R3W88_030032</name>
</gene>
<proteinExistence type="predicted"/>
<protein>
    <submittedName>
        <fullName evidence="1">Uncharacterized protein</fullName>
    </submittedName>
</protein>
<name>A0AAV9KAI2_9SOLN</name>
<dbReference type="PANTHER" id="PTHR33116">
    <property type="entry name" value="REVERSE TRANSCRIPTASE ZINC-BINDING DOMAIN-CONTAINING PROTEIN-RELATED-RELATED"/>
    <property type="match status" value="1"/>
</dbReference>
<evidence type="ECO:0000313" key="1">
    <source>
        <dbReference type="EMBL" id="KAK4709107.1"/>
    </source>
</evidence>
<dbReference type="EMBL" id="JAWPEI010000012">
    <property type="protein sequence ID" value="KAK4709107.1"/>
    <property type="molecule type" value="Genomic_DNA"/>
</dbReference>
<dbReference type="AlphaFoldDB" id="A0AAV9KAI2"/>
<dbReference type="Proteomes" id="UP001311915">
    <property type="component" value="Unassembled WGS sequence"/>
</dbReference>
<dbReference type="PANTHER" id="PTHR33116:SF78">
    <property type="entry name" value="OS12G0587133 PROTEIN"/>
    <property type="match status" value="1"/>
</dbReference>
<accession>A0AAV9KAI2</accession>
<reference evidence="1 2" key="1">
    <citation type="submission" date="2023-10" db="EMBL/GenBank/DDBJ databases">
        <title>Genome-Wide Identification Analysis in wild type Solanum Pinnatisectum Reveals Some Genes Defensing Phytophthora Infestans.</title>
        <authorList>
            <person name="Sun C."/>
        </authorList>
    </citation>
    <scope>NUCLEOTIDE SEQUENCE [LARGE SCALE GENOMIC DNA]</scope>
    <source>
        <strain evidence="1">LQN</strain>
        <tissue evidence="1">Leaf</tissue>
    </source>
</reference>
<keyword evidence="2" id="KW-1185">Reference proteome</keyword>
<organism evidence="1 2">
    <name type="scientific">Solanum pinnatisectum</name>
    <name type="common">tansyleaf nightshade</name>
    <dbReference type="NCBI Taxonomy" id="50273"/>
    <lineage>
        <taxon>Eukaryota</taxon>
        <taxon>Viridiplantae</taxon>
        <taxon>Streptophyta</taxon>
        <taxon>Embryophyta</taxon>
        <taxon>Tracheophyta</taxon>
        <taxon>Spermatophyta</taxon>
        <taxon>Magnoliopsida</taxon>
        <taxon>eudicotyledons</taxon>
        <taxon>Gunneridae</taxon>
        <taxon>Pentapetalae</taxon>
        <taxon>asterids</taxon>
        <taxon>lamiids</taxon>
        <taxon>Solanales</taxon>
        <taxon>Solanaceae</taxon>
        <taxon>Solanoideae</taxon>
        <taxon>Solaneae</taxon>
        <taxon>Solanum</taxon>
    </lineage>
</organism>